<protein>
    <submittedName>
        <fullName evidence="1">Uncharacterized protein</fullName>
    </submittedName>
</protein>
<dbReference type="Proteomes" id="UP000018888">
    <property type="component" value="Unassembled WGS sequence"/>
</dbReference>
<keyword evidence="2" id="KW-1185">Reference proteome</keyword>
<evidence type="ECO:0000313" key="2">
    <source>
        <dbReference type="Proteomes" id="UP000018888"/>
    </source>
</evidence>
<name>A0A2P4P1M6_RHIID</name>
<proteinExistence type="predicted"/>
<evidence type="ECO:0000313" key="1">
    <source>
        <dbReference type="EMBL" id="POG59290.1"/>
    </source>
</evidence>
<comment type="caution">
    <text evidence="1">The sequence shown here is derived from an EMBL/GenBank/DDBJ whole genome shotgun (WGS) entry which is preliminary data.</text>
</comment>
<dbReference type="EMBL" id="AUPC02000458">
    <property type="protein sequence ID" value="POG59290.1"/>
    <property type="molecule type" value="Genomic_DNA"/>
</dbReference>
<dbReference type="AlphaFoldDB" id="A0A2P4P1M6"/>
<sequence length="75" mass="9005">MEILEELLNRVENLNHAIYMEYHRKVVGLKYLPCALMEERLLKRRACDNGNLDTFYGLHKYKTILYSLFLLVHAY</sequence>
<dbReference type="VEuPathDB" id="FungiDB:RhiirFUN_014646"/>
<reference evidence="1 2" key="2">
    <citation type="journal article" date="2018" name="New Phytol.">
        <title>High intraspecific genome diversity in the model arbuscular mycorrhizal symbiont Rhizophagus irregularis.</title>
        <authorList>
            <person name="Chen E.C.H."/>
            <person name="Morin E."/>
            <person name="Beaudet D."/>
            <person name="Noel J."/>
            <person name="Yildirir G."/>
            <person name="Ndikumana S."/>
            <person name="Charron P."/>
            <person name="St-Onge C."/>
            <person name="Giorgi J."/>
            <person name="Kruger M."/>
            <person name="Marton T."/>
            <person name="Ropars J."/>
            <person name="Grigoriev I.V."/>
            <person name="Hainaut M."/>
            <person name="Henrissat B."/>
            <person name="Roux C."/>
            <person name="Martin F."/>
            <person name="Corradi N."/>
        </authorList>
    </citation>
    <scope>NUCLEOTIDE SEQUENCE [LARGE SCALE GENOMIC DNA]</scope>
    <source>
        <strain evidence="1 2">DAOM 197198</strain>
    </source>
</reference>
<gene>
    <name evidence="1" type="ORF">GLOIN_2v1789279</name>
</gene>
<reference evidence="1 2" key="1">
    <citation type="journal article" date="2013" name="Proc. Natl. Acad. Sci. U.S.A.">
        <title>Genome of an arbuscular mycorrhizal fungus provides insight into the oldest plant symbiosis.</title>
        <authorList>
            <person name="Tisserant E."/>
            <person name="Malbreil M."/>
            <person name="Kuo A."/>
            <person name="Kohler A."/>
            <person name="Symeonidi A."/>
            <person name="Balestrini R."/>
            <person name="Charron P."/>
            <person name="Duensing N."/>
            <person name="Frei Dit Frey N."/>
            <person name="Gianinazzi-Pearson V."/>
            <person name="Gilbert L.B."/>
            <person name="Handa Y."/>
            <person name="Herr J.R."/>
            <person name="Hijri M."/>
            <person name="Koul R."/>
            <person name="Kawaguchi M."/>
            <person name="Krajinski F."/>
            <person name="Lammers P.J."/>
            <person name="Masclaux F.G."/>
            <person name="Murat C."/>
            <person name="Morin E."/>
            <person name="Ndikumana S."/>
            <person name="Pagni M."/>
            <person name="Petitpierre D."/>
            <person name="Requena N."/>
            <person name="Rosikiewicz P."/>
            <person name="Riley R."/>
            <person name="Saito K."/>
            <person name="San Clemente H."/>
            <person name="Shapiro H."/>
            <person name="van Tuinen D."/>
            <person name="Becard G."/>
            <person name="Bonfante P."/>
            <person name="Paszkowski U."/>
            <person name="Shachar-Hill Y.Y."/>
            <person name="Tuskan G.A."/>
            <person name="Young P.W."/>
            <person name="Sanders I.R."/>
            <person name="Henrissat B."/>
            <person name="Rensing S.A."/>
            <person name="Grigoriev I.V."/>
            <person name="Corradi N."/>
            <person name="Roux C."/>
            <person name="Martin F."/>
        </authorList>
    </citation>
    <scope>NUCLEOTIDE SEQUENCE [LARGE SCALE GENOMIC DNA]</scope>
    <source>
        <strain evidence="1 2">DAOM 197198</strain>
    </source>
</reference>
<organism evidence="1 2">
    <name type="scientific">Rhizophagus irregularis (strain DAOM 181602 / DAOM 197198 / MUCL 43194)</name>
    <name type="common">Arbuscular mycorrhizal fungus</name>
    <name type="synonym">Glomus intraradices</name>
    <dbReference type="NCBI Taxonomy" id="747089"/>
    <lineage>
        <taxon>Eukaryota</taxon>
        <taxon>Fungi</taxon>
        <taxon>Fungi incertae sedis</taxon>
        <taxon>Mucoromycota</taxon>
        <taxon>Glomeromycotina</taxon>
        <taxon>Glomeromycetes</taxon>
        <taxon>Glomerales</taxon>
        <taxon>Glomeraceae</taxon>
        <taxon>Rhizophagus</taxon>
    </lineage>
</organism>
<accession>A0A2P4P1M6</accession>